<comment type="caution">
    <text evidence="12">The sequence shown here is derived from an EMBL/GenBank/DDBJ whole genome shotgun (WGS) entry which is preliminary data.</text>
</comment>
<evidence type="ECO:0000259" key="11">
    <source>
        <dbReference type="PROSITE" id="PS00486"/>
    </source>
</evidence>
<dbReference type="SMART" id="SM00533">
    <property type="entry name" value="MUTSd"/>
    <property type="match status" value="1"/>
</dbReference>
<dbReference type="FunFam" id="3.40.50.300:FF:000283">
    <property type="entry name" value="DNA mismatch repair protein MutS"/>
    <property type="match status" value="1"/>
</dbReference>
<evidence type="ECO:0000256" key="4">
    <source>
        <dbReference type="ARBA" id="ARBA00022763"/>
    </source>
</evidence>
<dbReference type="Gene3D" id="3.30.420.110">
    <property type="entry name" value="MutS, connector domain"/>
    <property type="match status" value="1"/>
</dbReference>
<name>A0A2A5WGK7_9GAMM</name>
<dbReference type="GO" id="GO:0006298">
    <property type="term" value="P:mismatch repair"/>
    <property type="evidence" value="ECO:0007669"/>
    <property type="project" value="UniProtKB-UniRule"/>
</dbReference>
<proteinExistence type="inferred from homology"/>
<dbReference type="NCBIfam" id="NF003810">
    <property type="entry name" value="PRK05399.1"/>
    <property type="match status" value="1"/>
</dbReference>
<dbReference type="InterPro" id="IPR000432">
    <property type="entry name" value="DNA_mismatch_repair_MutS_C"/>
</dbReference>
<evidence type="ECO:0000256" key="8">
    <source>
        <dbReference type="ARBA" id="ARBA00024647"/>
    </source>
</evidence>
<evidence type="ECO:0000256" key="10">
    <source>
        <dbReference type="RuleBase" id="RU003756"/>
    </source>
</evidence>
<dbReference type="InterPro" id="IPR007860">
    <property type="entry name" value="DNA_mmatch_repair_MutS_con_dom"/>
</dbReference>
<dbReference type="Pfam" id="PF01624">
    <property type="entry name" value="MutS_I"/>
    <property type="match status" value="1"/>
</dbReference>
<dbReference type="Gene3D" id="3.40.1170.10">
    <property type="entry name" value="DNA repair protein MutS, domain I"/>
    <property type="match status" value="1"/>
</dbReference>
<dbReference type="NCBIfam" id="TIGR01070">
    <property type="entry name" value="mutS1"/>
    <property type="match status" value="1"/>
</dbReference>
<dbReference type="FunFam" id="3.40.1170.10:FF:000001">
    <property type="entry name" value="DNA mismatch repair protein MutS"/>
    <property type="match status" value="1"/>
</dbReference>
<dbReference type="GO" id="GO:0005524">
    <property type="term" value="F:ATP binding"/>
    <property type="evidence" value="ECO:0007669"/>
    <property type="project" value="UniProtKB-UniRule"/>
</dbReference>
<reference evidence="12 13" key="1">
    <citation type="submission" date="2017-08" db="EMBL/GenBank/DDBJ databases">
        <title>Fine stratification of microbial communities through a metagenomic profile of the photic zone.</title>
        <authorList>
            <person name="Haro-Moreno J.M."/>
            <person name="Lopez-Perez M."/>
            <person name="De La Torre J."/>
            <person name="Picazo A."/>
            <person name="Camacho A."/>
            <person name="Rodriguez-Valera F."/>
        </authorList>
    </citation>
    <scope>NUCLEOTIDE SEQUENCE [LARGE SCALE GENOMIC DNA]</scope>
    <source>
        <strain evidence="12">MED-G28</strain>
    </source>
</reference>
<comment type="similarity">
    <text evidence="1 9 10">Belongs to the DNA mismatch repair MutS family.</text>
</comment>
<dbReference type="InterPro" id="IPR016151">
    <property type="entry name" value="DNA_mismatch_repair_MutS_N"/>
</dbReference>
<evidence type="ECO:0000256" key="2">
    <source>
        <dbReference type="ARBA" id="ARBA00021982"/>
    </source>
</evidence>
<dbReference type="FunFam" id="1.10.1420.10:FF:000002">
    <property type="entry name" value="DNA mismatch repair protein MutS"/>
    <property type="match status" value="1"/>
</dbReference>
<dbReference type="Gene3D" id="6.10.140.430">
    <property type="match status" value="1"/>
</dbReference>
<dbReference type="Proteomes" id="UP000219329">
    <property type="component" value="Unassembled WGS sequence"/>
</dbReference>
<dbReference type="GO" id="GO:0005829">
    <property type="term" value="C:cytosol"/>
    <property type="evidence" value="ECO:0007669"/>
    <property type="project" value="TreeGrafter"/>
</dbReference>
<evidence type="ECO:0000313" key="12">
    <source>
        <dbReference type="EMBL" id="PDH35408.1"/>
    </source>
</evidence>
<evidence type="ECO:0000256" key="5">
    <source>
        <dbReference type="ARBA" id="ARBA00022840"/>
    </source>
</evidence>
<dbReference type="InterPro" id="IPR007696">
    <property type="entry name" value="DNA_mismatch_repair_MutS_core"/>
</dbReference>
<evidence type="ECO:0000256" key="3">
    <source>
        <dbReference type="ARBA" id="ARBA00022741"/>
    </source>
</evidence>
<dbReference type="SMART" id="SM00534">
    <property type="entry name" value="MUTSac"/>
    <property type="match status" value="1"/>
</dbReference>
<dbReference type="HAMAP" id="MF_00096">
    <property type="entry name" value="MutS"/>
    <property type="match status" value="1"/>
</dbReference>
<keyword evidence="5 9" id="KW-0067">ATP-binding</keyword>
<keyword evidence="6 9" id="KW-0238">DNA-binding</keyword>
<keyword evidence="7 9" id="KW-0234">DNA repair</keyword>
<dbReference type="InterPro" id="IPR036187">
    <property type="entry name" value="DNA_mismatch_repair_MutS_sf"/>
</dbReference>
<dbReference type="Pfam" id="PF05190">
    <property type="entry name" value="MutS_IV"/>
    <property type="match status" value="1"/>
</dbReference>
<keyword evidence="3 9" id="KW-0547">Nucleotide-binding</keyword>
<evidence type="ECO:0000313" key="13">
    <source>
        <dbReference type="Proteomes" id="UP000219329"/>
    </source>
</evidence>
<feature type="domain" description="DNA mismatch repair proteins mutS family" evidence="11">
    <location>
        <begin position="687"/>
        <end position="703"/>
    </location>
</feature>
<dbReference type="Gene3D" id="1.10.1420.10">
    <property type="match status" value="2"/>
</dbReference>
<evidence type="ECO:0000256" key="1">
    <source>
        <dbReference type="ARBA" id="ARBA00006271"/>
    </source>
</evidence>
<dbReference type="CDD" id="cd03284">
    <property type="entry name" value="ABC_MutS1"/>
    <property type="match status" value="1"/>
</dbReference>
<dbReference type="PIRSF" id="PIRSF037677">
    <property type="entry name" value="DNA_mis_repair_Msh6"/>
    <property type="match status" value="1"/>
</dbReference>
<dbReference type="Gene3D" id="3.40.50.300">
    <property type="entry name" value="P-loop containing nucleotide triphosphate hydrolases"/>
    <property type="match status" value="1"/>
</dbReference>
<dbReference type="SUPFAM" id="SSF52540">
    <property type="entry name" value="P-loop containing nucleoside triphosphate hydrolases"/>
    <property type="match status" value="1"/>
</dbReference>
<evidence type="ECO:0000256" key="6">
    <source>
        <dbReference type="ARBA" id="ARBA00023125"/>
    </source>
</evidence>
<dbReference type="Pfam" id="PF05188">
    <property type="entry name" value="MutS_II"/>
    <property type="match status" value="1"/>
</dbReference>
<dbReference type="SUPFAM" id="SSF55271">
    <property type="entry name" value="DNA repair protein MutS, domain I"/>
    <property type="match status" value="1"/>
</dbReference>
<dbReference type="EMBL" id="NTJZ01000001">
    <property type="protein sequence ID" value="PDH35408.1"/>
    <property type="molecule type" value="Genomic_DNA"/>
</dbReference>
<dbReference type="InterPro" id="IPR005748">
    <property type="entry name" value="DNA_mismatch_repair_MutS"/>
</dbReference>
<dbReference type="SUPFAM" id="SSF48334">
    <property type="entry name" value="DNA repair protein MutS, domain III"/>
    <property type="match status" value="1"/>
</dbReference>
<feature type="binding site" evidence="9">
    <location>
        <begin position="613"/>
        <end position="620"/>
    </location>
    <ligand>
        <name>ATP</name>
        <dbReference type="ChEBI" id="CHEBI:30616"/>
    </ligand>
</feature>
<evidence type="ECO:0000256" key="7">
    <source>
        <dbReference type="ARBA" id="ARBA00023204"/>
    </source>
</evidence>
<dbReference type="GO" id="GO:0140664">
    <property type="term" value="F:ATP-dependent DNA damage sensor activity"/>
    <property type="evidence" value="ECO:0007669"/>
    <property type="project" value="InterPro"/>
</dbReference>
<dbReference type="GO" id="GO:0030983">
    <property type="term" value="F:mismatched DNA binding"/>
    <property type="evidence" value="ECO:0007669"/>
    <property type="project" value="InterPro"/>
</dbReference>
<dbReference type="PROSITE" id="PS00486">
    <property type="entry name" value="DNA_MISMATCH_REPAIR_2"/>
    <property type="match status" value="1"/>
</dbReference>
<dbReference type="PANTHER" id="PTHR11361">
    <property type="entry name" value="DNA MISMATCH REPAIR PROTEIN MUTS FAMILY MEMBER"/>
    <property type="match status" value="1"/>
</dbReference>
<dbReference type="PANTHER" id="PTHR11361:SF34">
    <property type="entry name" value="DNA MISMATCH REPAIR PROTEIN MSH1, MITOCHONDRIAL"/>
    <property type="match status" value="1"/>
</dbReference>
<organism evidence="12 13">
    <name type="scientific">OM182 bacterium MED-G28</name>
    <dbReference type="NCBI Taxonomy" id="1986256"/>
    <lineage>
        <taxon>Bacteria</taxon>
        <taxon>Pseudomonadati</taxon>
        <taxon>Pseudomonadota</taxon>
        <taxon>Gammaproteobacteria</taxon>
        <taxon>OMG group</taxon>
        <taxon>OM182 clade</taxon>
    </lineage>
</organism>
<gene>
    <name evidence="9 12" type="primary">mutS</name>
    <name evidence="12" type="ORF">CNF02_01475</name>
</gene>
<protein>
    <recommendedName>
        <fullName evidence="2 9">DNA mismatch repair protein MutS</fullName>
    </recommendedName>
</protein>
<dbReference type="InterPro" id="IPR017261">
    <property type="entry name" value="DNA_mismatch_repair_MutS/MSH"/>
</dbReference>
<accession>A0A2A5WGK7</accession>
<dbReference type="InterPro" id="IPR036678">
    <property type="entry name" value="MutS_con_dom_sf"/>
</dbReference>
<keyword evidence="4 9" id="KW-0227">DNA damage</keyword>
<comment type="function">
    <text evidence="8 9">This protein is involved in the repair of mismatches in DNA. It is possible that it carries out the mismatch recognition step. This protein has a weak ATPase activity.</text>
</comment>
<dbReference type="InterPro" id="IPR007861">
    <property type="entry name" value="DNA_mismatch_repair_MutS_clamp"/>
</dbReference>
<dbReference type="InterPro" id="IPR045076">
    <property type="entry name" value="MutS"/>
</dbReference>
<dbReference type="SUPFAM" id="SSF53150">
    <property type="entry name" value="DNA repair protein MutS, domain II"/>
    <property type="match status" value="1"/>
</dbReference>
<evidence type="ECO:0000256" key="9">
    <source>
        <dbReference type="HAMAP-Rule" id="MF_00096"/>
    </source>
</evidence>
<sequence length="854" mass="94549">MMQQYLRIKAHNKDNLLFYRMGDFYELFFDDAKTAAELLDITLTARGKSSGRPIPMCGIPFHAVDRYLVKLVEAGISIAICEQIGDPATSKGPVEREVVRVITPGTVSDEALLDERRDNCLLAICGKVLSKIKESTLHYGIAHMNISSGRFVLTEVTGIEALLTEIERVKPAEILISDDLLEANTRLEHPSKRKRPVWEFEIDNATRTLCDHFNTKDLSAFGCSDLTVAIRAAGCLIQYARETQKSELTHIQGIQVEQLADSVILDAASRRNLEIDINLTGGRQHTLLSVLDASSTAMGSRLLCRWLNRPLRDRAQLKSRQQAVTNLIADYQFEPIAEILKGIGDLERILARLGLRSARPRDLAMMRDSLLLLPLLQEALKKVQHESINQLAKRINSFPEQTSLLQKAIEENPPVVIREGGVIAKDYDNELDELRNLSSNAGQYLINLEIKEKEKTGLSTLKVGFNRIHGYYIEVSKGQAHAELPPEYMRRQTLKNAERFITPELKEFEEKVLSAKSKALTREKALYDELLEKLAAGLTELLVSAAALAELDVFTCFADSATNLNYCLPDLVDEPGLIIENGRHPVVETVAKEGFVANDLCLNNQQKMMIITGPNMGGKSTYMRQTALIVLMALCGSYVPASAAKVGPIDRIFTRIGSSDDLAGGRSTFMVEMTETANILHNATANSLVLMDEIGRGTSTFDGLSLAWAAAAYIAERLAAFTLFATHYFELTSLPDNYESIINVHLDATEHDNGIIFLHAVRSGPANQSYGLQVAQLAGIPASVIDKARDKLKQLESENIDLSIVESGKPLPNQGDLFGSPPHPSIEYLEKLNPDEITAKEALAILYELKNKTK</sequence>
<dbReference type="InterPro" id="IPR007695">
    <property type="entry name" value="DNA_mismatch_repair_MutS-lik_N"/>
</dbReference>
<dbReference type="Pfam" id="PF00488">
    <property type="entry name" value="MutS_V"/>
    <property type="match status" value="1"/>
</dbReference>
<dbReference type="InterPro" id="IPR027417">
    <property type="entry name" value="P-loop_NTPase"/>
</dbReference>
<dbReference type="AlphaFoldDB" id="A0A2A5WGK7"/>
<dbReference type="Pfam" id="PF05192">
    <property type="entry name" value="MutS_III"/>
    <property type="match status" value="1"/>
</dbReference>
<dbReference type="GO" id="GO:0003684">
    <property type="term" value="F:damaged DNA binding"/>
    <property type="evidence" value="ECO:0007669"/>
    <property type="project" value="UniProtKB-UniRule"/>
</dbReference>